<evidence type="ECO:0000256" key="3">
    <source>
        <dbReference type="ARBA" id="ARBA00022801"/>
    </source>
</evidence>
<proteinExistence type="inferred from homology"/>
<dbReference type="CDD" id="cd16026">
    <property type="entry name" value="GALNS_like"/>
    <property type="match status" value="1"/>
</dbReference>
<accession>A0ABR9AMA9</accession>
<keyword evidence="3" id="KW-0378">Hydrolase</keyword>
<evidence type="ECO:0000256" key="1">
    <source>
        <dbReference type="ARBA" id="ARBA00008779"/>
    </source>
</evidence>
<dbReference type="SUPFAM" id="SSF53649">
    <property type="entry name" value="Alkaline phosphatase-like"/>
    <property type="match status" value="1"/>
</dbReference>
<keyword evidence="8" id="KW-1185">Reference proteome</keyword>
<evidence type="ECO:0000313" key="7">
    <source>
        <dbReference type="EMBL" id="MBD8489943.1"/>
    </source>
</evidence>
<dbReference type="InterPro" id="IPR050738">
    <property type="entry name" value="Sulfatase"/>
</dbReference>
<organism evidence="7 8">
    <name type="scientific">Echinicola arenosa</name>
    <dbReference type="NCBI Taxonomy" id="2774144"/>
    <lineage>
        <taxon>Bacteria</taxon>
        <taxon>Pseudomonadati</taxon>
        <taxon>Bacteroidota</taxon>
        <taxon>Cytophagia</taxon>
        <taxon>Cytophagales</taxon>
        <taxon>Cyclobacteriaceae</taxon>
        <taxon>Echinicola</taxon>
    </lineage>
</organism>
<name>A0ABR9AMA9_9BACT</name>
<dbReference type="InterPro" id="IPR017850">
    <property type="entry name" value="Alkaline_phosphatase_core_sf"/>
</dbReference>
<comment type="similarity">
    <text evidence="1">Belongs to the sulfatase family.</text>
</comment>
<dbReference type="InterPro" id="IPR000917">
    <property type="entry name" value="Sulfatase_N"/>
</dbReference>
<gene>
    <name evidence="7" type="ORF">IFO69_14395</name>
</gene>
<evidence type="ECO:0000313" key="8">
    <source>
        <dbReference type="Proteomes" id="UP000647133"/>
    </source>
</evidence>
<feature type="signal peptide" evidence="5">
    <location>
        <begin position="1"/>
        <end position="24"/>
    </location>
</feature>
<dbReference type="InterPro" id="IPR024607">
    <property type="entry name" value="Sulfatase_CS"/>
</dbReference>
<dbReference type="PANTHER" id="PTHR42693">
    <property type="entry name" value="ARYLSULFATASE FAMILY MEMBER"/>
    <property type="match status" value="1"/>
</dbReference>
<evidence type="ECO:0000256" key="4">
    <source>
        <dbReference type="ARBA" id="ARBA00022837"/>
    </source>
</evidence>
<dbReference type="PANTHER" id="PTHR42693:SF11">
    <property type="entry name" value="ARYLSULFATASE A"/>
    <property type="match status" value="1"/>
</dbReference>
<keyword evidence="2" id="KW-0479">Metal-binding</keyword>
<feature type="domain" description="Sulfatase N-terminal" evidence="6">
    <location>
        <begin position="31"/>
        <end position="341"/>
    </location>
</feature>
<keyword evidence="4" id="KW-0106">Calcium</keyword>
<evidence type="ECO:0000256" key="5">
    <source>
        <dbReference type="SAM" id="SignalP"/>
    </source>
</evidence>
<dbReference type="Gene3D" id="3.40.720.10">
    <property type="entry name" value="Alkaline Phosphatase, subunit A"/>
    <property type="match status" value="1"/>
</dbReference>
<sequence length="457" mass="51560">MLRKIKCFLSFVVLLILFDLSVFAQTPFSQPNIIVIFADDLGYGDVGCFGHPTIQTPYLDQMAHEGIRFTQFYVGANVCTPSRAALMTGRLPIRYGMAGHKRGVLFPDSSKGLPHNELTMAEMLKEAGYQTGIIGKWHLGHVPEFMPNQHGFDFYFGIPYSNDMRPTPKNNRYPPLPLYRNEEVIESGIDQTTLTKRYTAEAIHFIEENKDRPFFLYYPNNFPHVPLYASNDFEGKSERGIYGDVVEELDWSVGQILSTLKQLGLDQNTLVIFTSDNGPWLTQKAHGGSAGLLFEGKGSTYEGGMRVPAIGWWPGTIESGQVSTSLVTSMDLFPTFASLAGGKLPEGKVIDGYDLSPLFKGEAKEVREFVYYYFRDKLHAVRKGPWKAHFTTKPSYSSEPAQEHKVPLLYQIENDPSEKYNVNEAYPEIVAELTRAYEEHLKSFEPAPSIMEARIEE</sequence>
<keyword evidence="5" id="KW-0732">Signal</keyword>
<dbReference type="RefSeq" id="WP_192010831.1">
    <property type="nucleotide sequence ID" value="NZ_JACYTQ010000005.1"/>
</dbReference>
<protein>
    <submittedName>
        <fullName evidence="7">Sulfatase</fullName>
    </submittedName>
</protein>
<dbReference type="Pfam" id="PF00884">
    <property type="entry name" value="Sulfatase"/>
    <property type="match status" value="1"/>
</dbReference>
<dbReference type="EMBL" id="JACYTQ010000005">
    <property type="protein sequence ID" value="MBD8489943.1"/>
    <property type="molecule type" value="Genomic_DNA"/>
</dbReference>
<feature type="chain" id="PRO_5046344612" evidence="5">
    <location>
        <begin position="25"/>
        <end position="457"/>
    </location>
</feature>
<dbReference type="Gene3D" id="3.30.1120.10">
    <property type="match status" value="1"/>
</dbReference>
<evidence type="ECO:0000256" key="2">
    <source>
        <dbReference type="ARBA" id="ARBA00022723"/>
    </source>
</evidence>
<comment type="caution">
    <text evidence="7">The sequence shown here is derived from an EMBL/GenBank/DDBJ whole genome shotgun (WGS) entry which is preliminary data.</text>
</comment>
<reference evidence="7 8" key="1">
    <citation type="submission" date="2020-09" db="EMBL/GenBank/DDBJ databases">
        <title>Echinicola sp. CAU 1574 isolated from sand of Sido Beach.</title>
        <authorList>
            <person name="Kim W."/>
        </authorList>
    </citation>
    <scope>NUCLEOTIDE SEQUENCE [LARGE SCALE GENOMIC DNA]</scope>
    <source>
        <strain evidence="7 8">CAU 1574</strain>
    </source>
</reference>
<dbReference type="PROSITE" id="PS00149">
    <property type="entry name" value="SULFATASE_2"/>
    <property type="match status" value="1"/>
</dbReference>
<dbReference type="Pfam" id="PF14707">
    <property type="entry name" value="Sulfatase_C"/>
    <property type="match status" value="1"/>
</dbReference>
<evidence type="ECO:0000259" key="6">
    <source>
        <dbReference type="Pfam" id="PF00884"/>
    </source>
</evidence>
<dbReference type="Proteomes" id="UP000647133">
    <property type="component" value="Unassembled WGS sequence"/>
</dbReference>